<dbReference type="EMBL" id="FZNN01000030">
    <property type="protein sequence ID" value="SNR81654.1"/>
    <property type="molecule type" value="Genomic_DNA"/>
</dbReference>
<gene>
    <name evidence="1" type="ORF">SAMN06265370_1306</name>
</gene>
<evidence type="ECO:0000313" key="1">
    <source>
        <dbReference type="EMBL" id="SNR81654.1"/>
    </source>
</evidence>
<sequence length="38" mass="3964">MSRLKFTALGAFLLFLLPVLGATVSPISQTPSISVTAD</sequence>
<dbReference type="AlphaFoldDB" id="A0A238ZG37"/>
<protein>
    <submittedName>
        <fullName evidence="1">Uncharacterized protein</fullName>
    </submittedName>
</protein>
<name>A0A238ZG37_9RHOB</name>
<organism evidence="1 2">
    <name type="scientific">Puniceibacterium sediminis</name>
    <dbReference type="NCBI Taxonomy" id="1608407"/>
    <lineage>
        <taxon>Bacteria</taxon>
        <taxon>Pseudomonadati</taxon>
        <taxon>Pseudomonadota</taxon>
        <taxon>Alphaproteobacteria</taxon>
        <taxon>Rhodobacterales</taxon>
        <taxon>Paracoccaceae</taxon>
        <taxon>Puniceibacterium</taxon>
    </lineage>
</organism>
<reference evidence="1 2" key="1">
    <citation type="submission" date="2017-06" db="EMBL/GenBank/DDBJ databases">
        <authorList>
            <person name="Kim H.J."/>
            <person name="Triplett B.A."/>
        </authorList>
    </citation>
    <scope>NUCLEOTIDE SEQUENCE [LARGE SCALE GENOMIC DNA]</scope>
    <source>
        <strain evidence="1 2">DSM 29052</strain>
    </source>
</reference>
<dbReference type="Proteomes" id="UP000198417">
    <property type="component" value="Unassembled WGS sequence"/>
</dbReference>
<keyword evidence="2" id="KW-1185">Reference proteome</keyword>
<proteinExistence type="predicted"/>
<accession>A0A238ZG37</accession>
<evidence type="ECO:0000313" key="2">
    <source>
        <dbReference type="Proteomes" id="UP000198417"/>
    </source>
</evidence>